<proteinExistence type="predicted"/>
<dbReference type="InterPro" id="IPR037053">
    <property type="entry name" value="Phage_tail_collar_dom_sf"/>
</dbReference>
<comment type="caution">
    <text evidence="2">The sequence shown here is derived from an EMBL/GenBank/DDBJ whole genome shotgun (WGS) entry which is preliminary data.</text>
</comment>
<dbReference type="SUPFAM" id="SSF88874">
    <property type="entry name" value="Receptor-binding domain of short tail fibre protein gp12"/>
    <property type="match status" value="1"/>
</dbReference>
<dbReference type="Gene3D" id="3.90.1340.10">
    <property type="entry name" value="Phage tail collar domain"/>
    <property type="match status" value="1"/>
</dbReference>
<dbReference type="InterPro" id="IPR011083">
    <property type="entry name" value="Phage_tail_collar_dom"/>
</dbReference>
<accession>A0A5Y3W765</accession>
<name>A0A5Y3W765_SALDZ</name>
<dbReference type="AlphaFoldDB" id="A0A5Y3W765"/>
<dbReference type="PANTHER" id="PTHR35191">
    <property type="entry name" value="PROPHAGE SIDE TAIL FIBER PROTEIN HOMOLOG STFQ-RELATED"/>
    <property type="match status" value="1"/>
</dbReference>
<sequence>MLTACVVAVYHLEIGNLATCCPQTVLARLPQCQYGRWGGIDSYPIGSPIPWPSTTPPPGYFLMAGQSFPCGPYPQLAHVYPGCVLPDLRGVFIRGLDNGRGLDPGRGILSYQEDQSNMTPSAGGGLHGHHHGMTYYYPGGQEARPKNVAFNYIVKAG</sequence>
<dbReference type="InterPro" id="IPR051934">
    <property type="entry name" value="Phage_Tail_Fiber_Structural"/>
</dbReference>
<dbReference type="Proteomes" id="UP000839781">
    <property type="component" value="Unassembled WGS sequence"/>
</dbReference>
<dbReference type="EMBL" id="AAIYJF010000026">
    <property type="protein sequence ID" value="ECJ4380053.1"/>
    <property type="molecule type" value="Genomic_DNA"/>
</dbReference>
<reference evidence="2" key="1">
    <citation type="submission" date="2018-05" db="EMBL/GenBank/DDBJ databases">
        <authorList>
            <person name="Ashton P.M."/>
            <person name="Dallman T."/>
            <person name="Nair S."/>
            <person name="De Pinna E."/>
            <person name="Peters T."/>
            <person name="Grant K."/>
        </authorList>
    </citation>
    <scope>NUCLEOTIDE SEQUENCE [LARGE SCALE GENOMIC DNA]</scope>
    <source>
        <strain evidence="2">474878</strain>
    </source>
</reference>
<gene>
    <name evidence="2" type="ORF">DLB95_23250</name>
</gene>
<dbReference type="PANTHER" id="PTHR35191:SF1">
    <property type="entry name" value="PROPHAGE SIDE TAIL FIBER PROTEIN HOMOLOG STFQ-RELATED"/>
    <property type="match status" value="1"/>
</dbReference>
<dbReference type="Pfam" id="PF07484">
    <property type="entry name" value="Collar"/>
    <property type="match status" value="1"/>
</dbReference>
<protein>
    <recommendedName>
        <fullName evidence="1">Phage tail collar domain-containing protein</fullName>
    </recommendedName>
</protein>
<organism evidence="2">
    <name type="scientific">Salmonella diarizonae</name>
    <dbReference type="NCBI Taxonomy" id="59204"/>
    <lineage>
        <taxon>Bacteria</taxon>
        <taxon>Pseudomonadati</taxon>
        <taxon>Pseudomonadota</taxon>
        <taxon>Gammaproteobacteria</taxon>
        <taxon>Enterobacterales</taxon>
        <taxon>Enterobacteriaceae</taxon>
        <taxon>Salmonella</taxon>
    </lineage>
</organism>
<evidence type="ECO:0000259" key="1">
    <source>
        <dbReference type="Pfam" id="PF07484"/>
    </source>
</evidence>
<feature type="domain" description="Phage tail collar" evidence="1">
    <location>
        <begin position="46"/>
        <end position="93"/>
    </location>
</feature>
<evidence type="ECO:0000313" key="2">
    <source>
        <dbReference type="EMBL" id="ECJ4380053.1"/>
    </source>
</evidence>